<name>A0A1T2XNH5_9BACL</name>
<dbReference type="InterPro" id="IPR010994">
    <property type="entry name" value="RuvA_2-like"/>
</dbReference>
<dbReference type="CDD" id="cd19067">
    <property type="entry name" value="PfuEndoQ-like"/>
    <property type="match status" value="1"/>
</dbReference>
<dbReference type="Gene3D" id="1.10.150.20">
    <property type="entry name" value="5' to 3' exonuclease, C-terminal subdomain"/>
    <property type="match status" value="1"/>
</dbReference>
<evidence type="ECO:0000313" key="1">
    <source>
        <dbReference type="EMBL" id="OPA81368.1"/>
    </source>
</evidence>
<dbReference type="RefSeq" id="WP_078497105.1">
    <property type="nucleotide sequence ID" value="NZ_MSZX01000001.1"/>
</dbReference>
<gene>
    <name evidence="1" type="ORF">BVG16_03395</name>
</gene>
<dbReference type="EMBL" id="MSZX01000001">
    <property type="protein sequence ID" value="OPA81368.1"/>
    <property type="molecule type" value="Genomic_DNA"/>
</dbReference>
<reference evidence="1 2" key="1">
    <citation type="submission" date="2017-01" db="EMBL/GenBank/DDBJ databases">
        <title>Genome analysis of Paenibacillus selenitrireducens ES3-24.</title>
        <authorList>
            <person name="Xu D."/>
            <person name="Yao R."/>
            <person name="Zheng S."/>
        </authorList>
    </citation>
    <scope>NUCLEOTIDE SEQUENCE [LARGE SCALE GENOMIC DNA]</scope>
    <source>
        <strain evidence="1 2">ES3-24</strain>
    </source>
</reference>
<comment type="caution">
    <text evidence="1">The sequence shown here is derived from an EMBL/GenBank/DDBJ whole genome shotgun (WGS) entry which is preliminary data.</text>
</comment>
<dbReference type="PANTHER" id="PTHR40084:SF1">
    <property type="entry name" value="PHOSPHOTRANSFERASE"/>
    <property type="match status" value="1"/>
</dbReference>
<proteinExistence type="predicted"/>
<dbReference type="SUPFAM" id="SSF47781">
    <property type="entry name" value="RuvA domain 2-like"/>
    <property type="match status" value="1"/>
</dbReference>
<dbReference type="AlphaFoldDB" id="A0A1T2XNH5"/>
<evidence type="ECO:0000313" key="2">
    <source>
        <dbReference type="Proteomes" id="UP000190188"/>
    </source>
</evidence>
<dbReference type="SUPFAM" id="SSF89550">
    <property type="entry name" value="PHP domain-like"/>
    <property type="match status" value="1"/>
</dbReference>
<dbReference type="STRING" id="1324314.BVG16_03395"/>
<dbReference type="PANTHER" id="PTHR40084">
    <property type="entry name" value="PHOSPHOHYDROLASE, PHP FAMILY"/>
    <property type="match status" value="1"/>
</dbReference>
<protein>
    <recommendedName>
        <fullName evidence="3">TIGR00375 family protein</fullName>
    </recommendedName>
</protein>
<keyword evidence="2" id="KW-1185">Reference proteome</keyword>
<organism evidence="1 2">
    <name type="scientific">Paenibacillus selenitireducens</name>
    <dbReference type="NCBI Taxonomy" id="1324314"/>
    <lineage>
        <taxon>Bacteria</taxon>
        <taxon>Bacillati</taxon>
        <taxon>Bacillota</taxon>
        <taxon>Bacilli</taxon>
        <taxon>Bacillales</taxon>
        <taxon>Paenibacillaceae</taxon>
        <taxon>Paenibacillus</taxon>
    </lineage>
</organism>
<dbReference type="Proteomes" id="UP000190188">
    <property type="component" value="Unassembled WGS sequence"/>
</dbReference>
<accession>A0A1T2XNH5</accession>
<dbReference type="InterPro" id="IPR016195">
    <property type="entry name" value="Pol/histidinol_Pase-like"/>
</dbReference>
<dbReference type="OrthoDB" id="9810135at2"/>
<sequence>MSTNLSSQEPVLNPCYADLHIHIGRTEQGNHVKISGSKDLTFANIAHEAAVRKGIELVGIIDCHAPSVQTDIIRCLDRGEMHEVAGGGIQYRGTTILLGSEIEVRDEGRGAAHVLAYFPTLCVMQDFTIWMSKYMKNVELSSQRIYVTAKELQREVVDRGGIFIPAHIFTPHKSVYGSSSTRMEHILDLDLIAGVELGLSADSEMAGLISELDRYSFLTNSDAHSLGKIGREYNILQLEAPNFDEFKKALGREAGRHVAANYGLNPRLGKYHRTFCMQCDSIIDESQATEVRCPYCGATKVVRGVMDRIAAIADREDPVIPAYRPPYYYQVPLEFLPGFGPRKREVLLERFGTEMYILHHARVDELAEVVGQALAEQIILARSGHLGIVAGGGGVYGKITRME</sequence>
<dbReference type="Gene3D" id="3.20.20.140">
    <property type="entry name" value="Metal-dependent hydrolases"/>
    <property type="match status" value="1"/>
</dbReference>
<evidence type="ECO:0008006" key="3">
    <source>
        <dbReference type="Google" id="ProtNLM"/>
    </source>
</evidence>